<keyword evidence="3" id="KW-1185">Reference proteome</keyword>
<gene>
    <name evidence="2" type="ORF">E4P82_10520</name>
</gene>
<comment type="caution">
    <text evidence="2">The sequence shown here is derived from an EMBL/GenBank/DDBJ whole genome shotgun (WGS) entry which is preliminary data.</text>
</comment>
<evidence type="ECO:0000313" key="3">
    <source>
        <dbReference type="Proteomes" id="UP000760480"/>
    </source>
</evidence>
<reference evidence="2 3" key="1">
    <citation type="submission" date="2019-03" db="EMBL/GenBank/DDBJ databases">
        <title>Metabolic reconstructions from genomes of highly enriched 'Candidatus Accumulibacter' and 'Candidatus Competibacter' bioreactor populations.</title>
        <authorList>
            <person name="Annavajhala M.K."/>
            <person name="Welles L."/>
            <person name="Abbas B."/>
            <person name="Sorokin D."/>
            <person name="Park H."/>
            <person name="Van Loosdrecht M."/>
            <person name="Chandran K."/>
        </authorList>
    </citation>
    <scope>NUCLEOTIDE SEQUENCE [LARGE SCALE GENOMIC DNA]</scope>
    <source>
        <strain evidence="2 3">SBR_G</strain>
    </source>
</reference>
<accession>A0ABX1TNV6</accession>
<evidence type="ECO:0000256" key="1">
    <source>
        <dbReference type="SAM" id="MobiDB-lite"/>
    </source>
</evidence>
<organism evidence="2 3">
    <name type="scientific">Candidatus Competibacter phosphatis</name>
    <dbReference type="NCBI Taxonomy" id="221280"/>
    <lineage>
        <taxon>Bacteria</taxon>
        <taxon>Pseudomonadati</taxon>
        <taxon>Pseudomonadota</taxon>
        <taxon>Gammaproteobacteria</taxon>
        <taxon>Candidatus Competibacteraceae</taxon>
        <taxon>Candidatus Competibacter</taxon>
    </lineage>
</organism>
<name>A0ABX1TNV6_9GAMM</name>
<dbReference type="EMBL" id="SPMZ01000028">
    <property type="protein sequence ID" value="NMQ19590.1"/>
    <property type="molecule type" value="Genomic_DNA"/>
</dbReference>
<sequence>MNLAGRSGALARPTLFHRPRPNGPSDSGRGKRDRTECSAVGVRRPALGRAEISWRAVAINPLIGSAGIASIPIAARVSHIVANQEKASHEKKSTLVRFRPRRHWMIAVDPRAARIRVFETGGR</sequence>
<evidence type="ECO:0000313" key="2">
    <source>
        <dbReference type="EMBL" id="NMQ19590.1"/>
    </source>
</evidence>
<dbReference type="Proteomes" id="UP000760480">
    <property type="component" value="Unassembled WGS sequence"/>
</dbReference>
<protein>
    <submittedName>
        <fullName evidence="2">Uncharacterized protein</fullName>
    </submittedName>
</protein>
<proteinExistence type="predicted"/>
<feature type="region of interest" description="Disordered" evidence="1">
    <location>
        <begin position="1"/>
        <end position="38"/>
    </location>
</feature>